<protein>
    <submittedName>
        <fullName evidence="3">Uncharacterized protein</fullName>
    </submittedName>
</protein>
<feature type="chain" id="PRO_5022914198" evidence="2">
    <location>
        <begin position="32"/>
        <end position="170"/>
    </location>
</feature>
<accession>A0A5C6F1M8</accession>
<reference evidence="3 4" key="1">
    <citation type="submission" date="2019-02" db="EMBL/GenBank/DDBJ databases">
        <title>Deep-cultivation of Planctomycetes and their phenomic and genomic characterization uncovers novel biology.</title>
        <authorList>
            <person name="Wiegand S."/>
            <person name="Jogler M."/>
            <person name="Boedeker C."/>
            <person name="Pinto D."/>
            <person name="Vollmers J."/>
            <person name="Rivas-Marin E."/>
            <person name="Kohn T."/>
            <person name="Peeters S.H."/>
            <person name="Heuer A."/>
            <person name="Rast P."/>
            <person name="Oberbeckmann S."/>
            <person name="Bunk B."/>
            <person name="Jeske O."/>
            <person name="Meyerdierks A."/>
            <person name="Storesund J.E."/>
            <person name="Kallscheuer N."/>
            <person name="Luecker S."/>
            <person name="Lage O.M."/>
            <person name="Pohl T."/>
            <person name="Merkel B.J."/>
            <person name="Hornburger P."/>
            <person name="Mueller R.-W."/>
            <person name="Bruemmer F."/>
            <person name="Labrenz M."/>
            <person name="Spormann A.M."/>
            <person name="Op Den Camp H."/>
            <person name="Overmann J."/>
            <person name="Amann R."/>
            <person name="Jetten M.S.M."/>
            <person name="Mascher T."/>
            <person name="Medema M.H."/>
            <person name="Devos D.P."/>
            <person name="Kaster A.-K."/>
            <person name="Ovreas L."/>
            <person name="Rohde M."/>
            <person name="Galperin M.Y."/>
            <person name="Jogler C."/>
        </authorList>
    </citation>
    <scope>NUCLEOTIDE SEQUENCE [LARGE SCALE GENOMIC DNA]</scope>
    <source>
        <strain evidence="3 4">Poly59</strain>
    </source>
</reference>
<name>A0A5C6F1M8_9BACT</name>
<sequence length="170" mass="18344" precursor="true">MIMKKTFCSLVLPCAVLFLLVFIAGCGSKQAENSPAASAEHDDHDHDDHAHDDHDDHAGHDHPAHGPNGGHMVELSGGGHAEWAHDDDKELITVYPENADQVTKVEMKVTIDDKATNYSFAKSDDDGLVIYTLTSPELLTAIKMGDAVKTELVISTDDGDMTGKVAHHAH</sequence>
<evidence type="ECO:0000256" key="1">
    <source>
        <dbReference type="SAM" id="MobiDB-lite"/>
    </source>
</evidence>
<feature type="signal peptide" evidence="2">
    <location>
        <begin position="1"/>
        <end position="31"/>
    </location>
</feature>
<gene>
    <name evidence="3" type="ORF">Poly59_14480</name>
</gene>
<dbReference type="EMBL" id="SJPX01000002">
    <property type="protein sequence ID" value="TWU55152.1"/>
    <property type="molecule type" value="Genomic_DNA"/>
</dbReference>
<dbReference type="PROSITE" id="PS51257">
    <property type="entry name" value="PROKAR_LIPOPROTEIN"/>
    <property type="match status" value="1"/>
</dbReference>
<proteinExistence type="predicted"/>
<evidence type="ECO:0000256" key="2">
    <source>
        <dbReference type="SAM" id="SignalP"/>
    </source>
</evidence>
<comment type="caution">
    <text evidence="3">The sequence shown here is derived from an EMBL/GenBank/DDBJ whole genome shotgun (WGS) entry which is preliminary data.</text>
</comment>
<dbReference type="AlphaFoldDB" id="A0A5C6F1M8"/>
<keyword evidence="2" id="KW-0732">Signal</keyword>
<organism evidence="3 4">
    <name type="scientific">Rubripirellula reticaptiva</name>
    <dbReference type="NCBI Taxonomy" id="2528013"/>
    <lineage>
        <taxon>Bacteria</taxon>
        <taxon>Pseudomonadati</taxon>
        <taxon>Planctomycetota</taxon>
        <taxon>Planctomycetia</taxon>
        <taxon>Pirellulales</taxon>
        <taxon>Pirellulaceae</taxon>
        <taxon>Rubripirellula</taxon>
    </lineage>
</organism>
<keyword evidence="4" id="KW-1185">Reference proteome</keyword>
<feature type="region of interest" description="Disordered" evidence="1">
    <location>
        <begin position="31"/>
        <end position="80"/>
    </location>
</feature>
<evidence type="ECO:0000313" key="4">
    <source>
        <dbReference type="Proteomes" id="UP000317977"/>
    </source>
</evidence>
<dbReference type="Proteomes" id="UP000317977">
    <property type="component" value="Unassembled WGS sequence"/>
</dbReference>
<feature type="compositionally biased region" description="Basic and acidic residues" evidence="1">
    <location>
        <begin position="39"/>
        <end position="64"/>
    </location>
</feature>
<evidence type="ECO:0000313" key="3">
    <source>
        <dbReference type="EMBL" id="TWU55152.1"/>
    </source>
</evidence>